<name>A0A0S4SV78_CAMHY</name>
<evidence type="ECO:0000313" key="1">
    <source>
        <dbReference type="EMBL" id="CUU90166.1"/>
    </source>
</evidence>
<organism evidence="1 2">
    <name type="scientific">Campylobacter hyointestinalis subsp. hyointestinalis</name>
    <dbReference type="NCBI Taxonomy" id="91352"/>
    <lineage>
        <taxon>Bacteria</taxon>
        <taxon>Pseudomonadati</taxon>
        <taxon>Campylobacterota</taxon>
        <taxon>Epsilonproteobacteria</taxon>
        <taxon>Campylobacterales</taxon>
        <taxon>Campylobacteraceae</taxon>
        <taxon>Campylobacter</taxon>
    </lineage>
</organism>
<dbReference type="AlphaFoldDB" id="A0A0S4SV78"/>
<dbReference type="EMBL" id="FAVB01000008">
    <property type="protein sequence ID" value="CUU90166.1"/>
    <property type="molecule type" value="Genomic_DNA"/>
</dbReference>
<keyword evidence="2" id="KW-1185">Reference proteome</keyword>
<dbReference type="RefSeq" id="WP_059435520.1">
    <property type="nucleotide sequence ID" value="NZ_FAVB01000008.1"/>
</dbReference>
<reference evidence="1 2" key="1">
    <citation type="submission" date="2015-11" db="EMBL/GenBank/DDBJ databases">
        <authorList>
            <consortium name="Pathogen Informatics"/>
        </authorList>
    </citation>
    <scope>NUCLEOTIDE SEQUENCE [LARGE SCALE GENOMIC DNA]</scope>
    <source>
        <strain evidence="1 2">006A-0059</strain>
    </source>
</reference>
<sequence>MKKDKRIAIRLSEDEYEHIMQKAKGHGLTISRYLRDLAMNYPVICIVDQKAAIDMLKIAGDLGRLGGLFKHWLVGNEESKPNFSGKRTYKDIDEIVDEILDLQILLKEQAKKLMNDNKEDNI</sequence>
<dbReference type="Pfam" id="PF21983">
    <property type="entry name" value="NikA-like"/>
    <property type="match status" value="1"/>
</dbReference>
<dbReference type="InterPro" id="IPR053842">
    <property type="entry name" value="NikA-like"/>
</dbReference>
<dbReference type="Proteomes" id="UP000052237">
    <property type="component" value="Unassembled WGS sequence"/>
</dbReference>
<proteinExistence type="predicted"/>
<comment type="caution">
    <text evidence="1">The sequence shown here is derived from an EMBL/GenBank/DDBJ whole genome shotgun (WGS) entry which is preliminary data.</text>
</comment>
<evidence type="ECO:0000313" key="2">
    <source>
        <dbReference type="Proteomes" id="UP000052237"/>
    </source>
</evidence>
<gene>
    <name evidence="1" type="ORF">ERS686654_02075</name>
</gene>
<accession>A0A0S4SV78</accession>
<protein>
    <submittedName>
        <fullName evidence="1">Conjugal transfer relaxosome component TraJ</fullName>
    </submittedName>
</protein>